<keyword evidence="2" id="KW-1185">Reference proteome</keyword>
<sequence length="278" mass="31368">MKVYALVGKSGTGKSHHSMWVARENQIEYIIDDGLLISDNKIVAGKSAKREPTKVASVRCAVFSDPEHAASVRKAIAEHHVDSILIIGTSEKMVYKIADALRLGEIQKIIHIEDVSTPEEREIAAEMRNKQGKHVIPVPTFELKRQFSGYFTDPLMLLFKKKGQTIVEEKTVMRPAYSYLGEYKISARAISDICTYEAMRLPSIHKVLRIRHSTTPGGRLMLEVDVSVNFPCRVSYQAALAAERIKTAVEEFTAITVRWVHVNVKTLNIKREENHDMP</sequence>
<protein>
    <recommendedName>
        <fullName evidence="3">Asp23/Gls24 family envelope stress response protein</fullName>
    </recommendedName>
</protein>
<evidence type="ECO:0008006" key="3">
    <source>
        <dbReference type="Google" id="ProtNLM"/>
    </source>
</evidence>
<evidence type="ECO:0000313" key="2">
    <source>
        <dbReference type="Proteomes" id="UP000806542"/>
    </source>
</evidence>
<dbReference type="Proteomes" id="UP000806542">
    <property type="component" value="Unassembled WGS sequence"/>
</dbReference>
<dbReference type="AlphaFoldDB" id="A0A9D5M0X0"/>
<dbReference type="RefSeq" id="WP_226392650.1">
    <property type="nucleotide sequence ID" value="NZ_JADCKB010000011.1"/>
</dbReference>
<comment type="caution">
    <text evidence="1">The sequence shown here is derived from an EMBL/GenBank/DDBJ whole genome shotgun (WGS) entry which is preliminary data.</text>
</comment>
<gene>
    <name evidence="1" type="ORF">INF28_06465</name>
</gene>
<evidence type="ECO:0000313" key="1">
    <source>
        <dbReference type="EMBL" id="MBE5040101.1"/>
    </source>
</evidence>
<reference evidence="1" key="1">
    <citation type="submission" date="2020-10" db="EMBL/GenBank/DDBJ databases">
        <title>ChiBAC.</title>
        <authorList>
            <person name="Zenner C."/>
            <person name="Hitch T.C.A."/>
            <person name="Clavel T."/>
        </authorList>
    </citation>
    <scope>NUCLEOTIDE SEQUENCE</scope>
    <source>
        <strain evidence="1">DSM 107454</strain>
    </source>
</reference>
<proteinExistence type="predicted"/>
<organism evidence="1 2">
    <name type="scientific">Ructibacterium gallinarum</name>
    <dbReference type="NCBI Taxonomy" id="2779355"/>
    <lineage>
        <taxon>Bacteria</taxon>
        <taxon>Bacillati</taxon>
        <taxon>Bacillota</taxon>
        <taxon>Clostridia</taxon>
        <taxon>Eubacteriales</taxon>
        <taxon>Oscillospiraceae</taxon>
        <taxon>Ructibacterium</taxon>
    </lineage>
</organism>
<name>A0A9D5M0X0_9FIRM</name>
<accession>A0A9D5M0X0</accession>
<dbReference type="EMBL" id="JADCKB010000011">
    <property type="protein sequence ID" value="MBE5040101.1"/>
    <property type="molecule type" value="Genomic_DNA"/>
</dbReference>